<reference evidence="1 2" key="1">
    <citation type="submission" date="2020-04" db="EMBL/GenBank/DDBJ databases">
        <authorList>
            <person name="De Canck E."/>
        </authorList>
    </citation>
    <scope>NUCLEOTIDE SEQUENCE [LARGE SCALE GENOMIC DNA]</scope>
    <source>
        <strain evidence="1 2">LMG 29542</strain>
    </source>
</reference>
<dbReference type="Proteomes" id="UP000494363">
    <property type="component" value="Unassembled WGS sequence"/>
</dbReference>
<evidence type="ECO:0000313" key="1">
    <source>
        <dbReference type="EMBL" id="CAB3775002.1"/>
    </source>
</evidence>
<sequence>MDTVSVYIKHATLNKWLGAADVASGLAPCLLDEVFQWTMNTTADDINLNDYKSPIYFSTKDDNLHVTDHYLYTQGPLNVTTGNSLSVVDSDSSTEFHPGEIFSPPPGQPALIAVGELFLSVDQNQVPFLSPEPIAGWFLSCV</sequence>
<proteinExistence type="predicted"/>
<keyword evidence="2" id="KW-1185">Reference proteome</keyword>
<evidence type="ECO:0000313" key="2">
    <source>
        <dbReference type="Proteomes" id="UP000494363"/>
    </source>
</evidence>
<dbReference type="RefSeq" id="WP_175233403.1">
    <property type="nucleotide sequence ID" value="NZ_CADIKH010000227.1"/>
</dbReference>
<accession>A0A6J5FBA5</accession>
<dbReference type="AlphaFoldDB" id="A0A6J5FBA5"/>
<protein>
    <submittedName>
        <fullName evidence="1">Uncharacterized protein</fullName>
    </submittedName>
</protein>
<name>A0A6J5FBA5_9BURK</name>
<dbReference type="EMBL" id="CADIKH010000227">
    <property type="protein sequence ID" value="CAB3775002.1"/>
    <property type="molecule type" value="Genomic_DNA"/>
</dbReference>
<organism evidence="1 2">
    <name type="scientific">Paraburkholderia humisilvae</name>
    <dbReference type="NCBI Taxonomy" id="627669"/>
    <lineage>
        <taxon>Bacteria</taxon>
        <taxon>Pseudomonadati</taxon>
        <taxon>Pseudomonadota</taxon>
        <taxon>Betaproteobacteria</taxon>
        <taxon>Burkholderiales</taxon>
        <taxon>Burkholderiaceae</taxon>
        <taxon>Paraburkholderia</taxon>
    </lineage>
</organism>
<gene>
    <name evidence="1" type="ORF">LMG29542_08384</name>
</gene>